<sequence>MSRRARIGGLKVKNVEAALLAEEQALTTVHVAVTKQLRRLEAEEQLLQEMLRQAEQEEAEKQGQQAQPGQRPPEQPARRQAQQARQQQQQEQPGQQHVQEGDGGDEELPGTLWHKALESRQRCVQQPAVQDRGIMADGRSSLLGSPASQKRREEILSRIDSLIQEELESQLPLPSVDELVADDFKESERRKLRTVFDFDLWKRHRSSSRYSRHMFGLLESRTVRWIGAPLAYCVALSLAVGVYHNLADAGIVPEVLPELKTQLPIQLTSAALSTLLVLRTNTSYQRWDEARKMWGLIVNRSRDFTRQALGYIPDSQPDLQDMLCRWVVAYSRSLMCHLRSDEDLYRELSTKLKPQELEALMSSSHRPNYTVQASRVLTAILQAAKLPGVEIDPRDSGANVKASALVRMDEQLTQFADVTGGCERILRTPVPLMYTRHNSRMLTLWMTLLPFSLWDTCGWATPFVVVIVAFLLLGVKEIGLTIEEPFSILPLETICNTIETNVWELHRAHSTAAAEAQQEAQRGSWSQQAQQAQQGPQQVDADLLVGSLVSSWGGRRW</sequence>
<reference evidence="10" key="1">
    <citation type="submission" date="2020-11" db="EMBL/GenBank/DDBJ databases">
        <title>Chlorella ohadii genome sequencing and assembly.</title>
        <authorList>
            <person name="Murik O."/>
            <person name="Treves H."/>
            <person name="Kedem I."/>
            <person name="Shotland Y."/>
            <person name="Kaplan A."/>
        </authorList>
    </citation>
    <scope>NUCLEOTIDE SEQUENCE</scope>
    <source>
        <strain evidence="10">1</strain>
    </source>
</reference>
<feature type="region of interest" description="Disordered" evidence="8">
    <location>
        <begin position="516"/>
        <end position="538"/>
    </location>
</feature>
<dbReference type="EMBL" id="JADXDR010000038">
    <property type="protein sequence ID" value="KAI7843435.1"/>
    <property type="molecule type" value="Genomic_DNA"/>
</dbReference>
<comment type="caution">
    <text evidence="10">The sequence shown here is derived from an EMBL/GenBank/DDBJ whole genome shotgun (WGS) entry which is preliminary data.</text>
</comment>
<keyword evidence="3" id="KW-1003">Cell membrane</keyword>
<dbReference type="AlphaFoldDB" id="A0AAD5DWM3"/>
<keyword evidence="2" id="KW-0813">Transport</keyword>
<keyword evidence="4 9" id="KW-0812">Transmembrane</keyword>
<evidence type="ECO:0000256" key="2">
    <source>
        <dbReference type="ARBA" id="ARBA00022448"/>
    </source>
</evidence>
<keyword evidence="6" id="KW-0406">Ion transport</keyword>
<evidence type="ECO:0000256" key="1">
    <source>
        <dbReference type="ARBA" id="ARBA00004651"/>
    </source>
</evidence>
<feature type="compositionally biased region" description="Low complexity" evidence="8">
    <location>
        <begin position="78"/>
        <end position="96"/>
    </location>
</feature>
<keyword evidence="5 9" id="KW-1133">Transmembrane helix</keyword>
<evidence type="ECO:0000256" key="4">
    <source>
        <dbReference type="ARBA" id="ARBA00022692"/>
    </source>
</evidence>
<dbReference type="GO" id="GO:0005886">
    <property type="term" value="C:plasma membrane"/>
    <property type="evidence" value="ECO:0007669"/>
    <property type="project" value="UniProtKB-SubCell"/>
</dbReference>
<gene>
    <name evidence="10" type="ORF">COHA_002913</name>
</gene>
<name>A0AAD5DWM3_9CHLO</name>
<evidence type="ECO:0000313" key="11">
    <source>
        <dbReference type="Proteomes" id="UP001205105"/>
    </source>
</evidence>
<evidence type="ECO:0000256" key="7">
    <source>
        <dbReference type="ARBA" id="ARBA00023136"/>
    </source>
</evidence>
<dbReference type="Proteomes" id="UP001205105">
    <property type="component" value="Unassembled WGS sequence"/>
</dbReference>
<accession>A0AAD5DWM3</accession>
<evidence type="ECO:0000256" key="3">
    <source>
        <dbReference type="ARBA" id="ARBA00022475"/>
    </source>
</evidence>
<dbReference type="PANTHER" id="PTHR33281:SF19">
    <property type="entry name" value="VOLTAGE-DEPENDENT ANION CHANNEL-FORMING PROTEIN YNEE"/>
    <property type="match status" value="1"/>
</dbReference>
<keyword evidence="7 9" id="KW-0472">Membrane</keyword>
<protein>
    <submittedName>
        <fullName evidence="10">Uncharacterized protein</fullName>
    </submittedName>
</protein>
<evidence type="ECO:0000256" key="6">
    <source>
        <dbReference type="ARBA" id="ARBA00023065"/>
    </source>
</evidence>
<evidence type="ECO:0000256" key="8">
    <source>
        <dbReference type="SAM" id="MobiDB-lite"/>
    </source>
</evidence>
<evidence type="ECO:0000256" key="5">
    <source>
        <dbReference type="ARBA" id="ARBA00022989"/>
    </source>
</evidence>
<feature type="transmembrane region" description="Helical" evidence="9">
    <location>
        <begin position="442"/>
        <end position="475"/>
    </location>
</feature>
<dbReference type="PANTHER" id="PTHR33281">
    <property type="entry name" value="UPF0187 PROTEIN YNEE"/>
    <property type="match status" value="1"/>
</dbReference>
<organism evidence="10 11">
    <name type="scientific">Chlorella ohadii</name>
    <dbReference type="NCBI Taxonomy" id="2649997"/>
    <lineage>
        <taxon>Eukaryota</taxon>
        <taxon>Viridiplantae</taxon>
        <taxon>Chlorophyta</taxon>
        <taxon>core chlorophytes</taxon>
        <taxon>Trebouxiophyceae</taxon>
        <taxon>Chlorellales</taxon>
        <taxon>Chlorellaceae</taxon>
        <taxon>Chlorella clade</taxon>
        <taxon>Chlorella</taxon>
    </lineage>
</organism>
<evidence type="ECO:0000313" key="10">
    <source>
        <dbReference type="EMBL" id="KAI7843435.1"/>
    </source>
</evidence>
<dbReference type="InterPro" id="IPR044669">
    <property type="entry name" value="YneE/VCCN1/2-like"/>
</dbReference>
<evidence type="ECO:0000256" key="9">
    <source>
        <dbReference type="SAM" id="Phobius"/>
    </source>
</evidence>
<comment type="subcellular location">
    <subcellularLocation>
        <location evidence="1">Cell membrane</location>
        <topology evidence="1">Multi-pass membrane protein</topology>
    </subcellularLocation>
</comment>
<feature type="region of interest" description="Disordered" evidence="8">
    <location>
        <begin position="54"/>
        <end position="109"/>
    </location>
</feature>
<dbReference type="Pfam" id="PF25539">
    <property type="entry name" value="Bestrophin_2"/>
    <property type="match status" value="1"/>
</dbReference>
<keyword evidence="11" id="KW-1185">Reference proteome</keyword>
<dbReference type="GO" id="GO:0005254">
    <property type="term" value="F:chloride channel activity"/>
    <property type="evidence" value="ECO:0007669"/>
    <property type="project" value="InterPro"/>
</dbReference>
<feature type="region of interest" description="Disordered" evidence="8">
    <location>
        <begin position="124"/>
        <end position="150"/>
    </location>
</feature>
<proteinExistence type="predicted"/>